<comment type="caution">
    <text evidence="2">The sequence shown here is derived from an EMBL/GenBank/DDBJ whole genome shotgun (WGS) entry which is preliminary data.</text>
</comment>
<protein>
    <submittedName>
        <fullName evidence="2">Uncharacterized protein</fullName>
    </submittedName>
</protein>
<feature type="compositionally biased region" description="Low complexity" evidence="1">
    <location>
        <begin position="181"/>
        <end position="206"/>
    </location>
</feature>
<organism evidence="2">
    <name type="scientific">marine sediment metagenome</name>
    <dbReference type="NCBI Taxonomy" id="412755"/>
    <lineage>
        <taxon>unclassified sequences</taxon>
        <taxon>metagenomes</taxon>
        <taxon>ecological metagenomes</taxon>
    </lineage>
</organism>
<dbReference type="EMBL" id="BARS01008344">
    <property type="protein sequence ID" value="GAF77424.1"/>
    <property type="molecule type" value="Genomic_DNA"/>
</dbReference>
<feature type="non-terminal residue" evidence="2">
    <location>
        <position position="324"/>
    </location>
</feature>
<evidence type="ECO:0000313" key="2">
    <source>
        <dbReference type="EMBL" id="GAF77424.1"/>
    </source>
</evidence>
<accession>X0S8T2</accession>
<feature type="region of interest" description="Disordered" evidence="1">
    <location>
        <begin position="175"/>
        <end position="206"/>
    </location>
</feature>
<dbReference type="Pfam" id="PF05488">
    <property type="entry name" value="PAAR_motif"/>
    <property type="match status" value="1"/>
</dbReference>
<sequence>MGAGIEDASKTMKDLMGAPKLDVGSTPAKLSKVFSSLMQDAGKAAGEGAPAAPASIGGGFSSLMVTNVALTAAYTAGAAVPGGEPAASQAYTEGIKAAGAAFASSAITAIAGITDTHICPIPCPIPPHGPGVVTKGSKSVFINNLPATRKDDEVFEACGGPDPVAMGCPTVIIGDDGGGPATAESAAAQDQAEQQSQAQSTAAALTDGAASGAPLVEVCEQCERMRQASEDEKATFAVRVVDDETDEPVPGVALKITLPDGEEEVHTTDEQGTVEIDDLEAPGTCSAACDIENARLSSTYDFVGMGDTRLTPRDSESLQPTGQQ</sequence>
<name>X0S8T2_9ZZZZ</name>
<dbReference type="AlphaFoldDB" id="X0S8T2"/>
<dbReference type="Gene3D" id="2.60.200.60">
    <property type="match status" value="1"/>
</dbReference>
<dbReference type="InterPro" id="IPR008727">
    <property type="entry name" value="PAAR_motif"/>
</dbReference>
<reference evidence="2" key="1">
    <citation type="journal article" date="2014" name="Front. Microbiol.">
        <title>High frequency of phylogenetically diverse reductive dehalogenase-homologous genes in deep subseafloor sedimentary metagenomes.</title>
        <authorList>
            <person name="Kawai M."/>
            <person name="Futagami T."/>
            <person name="Toyoda A."/>
            <person name="Takaki Y."/>
            <person name="Nishi S."/>
            <person name="Hori S."/>
            <person name="Arai W."/>
            <person name="Tsubouchi T."/>
            <person name="Morono Y."/>
            <person name="Uchiyama I."/>
            <person name="Ito T."/>
            <person name="Fujiyama A."/>
            <person name="Inagaki F."/>
            <person name="Takami H."/>
        </authorList>
    </citation>
    <scope>NUCLEOTIDE SEQUENCE</scope>
    <source>
        <strain evidence="2">Expedition CK06-06</strain>
    </source>
</reference>
<gene>
    <name evidence="2" type="ORF">S01H1_15928</name>
</gene>
<proteinExistence type="predicted"/>
<evidence type="ECO:0000256" key="1">
    <source>
        <dbReference type="SAM" id="MobiDB-lite"/>
    </source>
</evidence>